<dbReference type="SUPFAM" id="SSF55874">
    <property type="entry name" value="ATPase domain of HSP90 chaperone/DNA topoisomerase II/histidine kinase"/>
    <property type="match status" value="1"/>
</dbReference>
<feature type="compositionally biased region" description="Basic and acidic residues" evidence="8">
    <location>
        <begin position="1189"/>
        <end position="1198"/>
    </location>
</feature>
<feature type="compositionally biased region" description="Basic and acidic residues" evidence="8">
    <location>
        <begin position="813"/>
        <end position="848"/>
    </location>
</feature>
<dbReference type="GeneID" id="101862830"/>
<evidence type="ECO:0000256" key="3">
    <source>
        <dbReference type="ARBA" id="ARBA00022771"/>
    </source>
</evidence>
<reference evidence="11" key="1">
    <citation type="submission" date="2025-08" db="UniProtKB">
        <authorList>
            <consortium name="RefSeq"/>
        </authorList>
    </citation>
    <scope>IDENTIFICATION</scope>
</reference>
<evidence type="ECO:0000259" key="9">
    <source>
        <dbReference type="PROSITE" id="PS51050"/>
    </source>
</evidence>
<dbReference type="InterPro" id="IPR011124">
    <property type="entry name" value="Znf_CW"/>
</dbReference>
<organism evidence="10 11">
    <name type="scientific">Aplysia californica</name>
    <name type="common">California sea hare</name>
    <dbReference type="NCBI Taxonomy" id="6500"/>
    <lineage>
        <taxon>Eukaryota</taxon>
        <taxon>Metazoa</taxon>
        <taxon>Spiralia</taxon>
        <taxon>Lophotrochozoa</taxon>
        <taxon>Mollusca</taxon>
        <taxon>Gastropoda</taxon>
        <taxon>Heterobranchia</taxon>
        <taxon>Euthyneura</taxon>
        <taxon>Tectipleura</taxon>
        <taxon>Aplysiida</taxon>
        <taxon>Aplysioidea</taxon>
        <taxon>Aplysiidae</taxon>
        <taxon>Aplysia</taxon>
    </lineage>
</organism>
<feature type="compositionally biased region" description="Basic and acidic residues" evidence="8">
    <location>
        <begin position="1148"/>
        <end position="1161"/>
    </location>
</feature>
<evidence type="ECO:0000256" key="8">
    <source>
        <dbReference type="SAM" id="MobiDB-lite"/>
    </source>
</evidence>
<feature type="compositionally biased region" description="Basic and acidic residues" evidence="8">
    <location>
        <begin position="973"/>
        <end position="990"/>
    </location>
</feature>
<feature type="region of interest" description="Disordered" evidence="8">
    <location>
        <begin position="769"/>
        <end position="1092"/>
    </location>
</feature>
<evidence type="ECO:0000256" key="6">
    <source>
        <dbReference type="ARBA" id="ARBA00023242"/>
    </source>
</evidence>
<feature type="region of interest" description="Disordered" evidence="8">
    <location>
        <begin position="1252"/>
        <end position="1282"/>
    </location>
</feature>
<evidence type="ECO:0000256" key="1">
    <source>
        <dbReference type="ARBA" id="ARBA00004123"/>
    </source>
</evidence>
<keyword evidence="6" id="KW-0539">Nucleus</keyword>
<keyword evidence="5 7" id="KW-0175">Coiled coil</keyword>
<feature type="compositionally biased region" description="Basic and acidic residues" evidence="8">
    <location>
        <begin position="943"/>
        <end position="953"/>
    </location>
</feature>
<feature type="compositionally biased region" description="Acidic residues" evidence="8">
    <location>
        <begin position="924"/>
        <end position="942"/>
    </location>
</feature>
<evidence type="ECO:0000256" key="2">
    <source>
        <dbReference type="ARBA" id="ARBA00022723"/>
    </source>
</evidence>
<feature type="compositionally biased region" description="Acidic residues" evidence="8">
    <location>
        <begin position="1115"/>
        <end position="1131"/>
    </location>
</feature>
<feature type="compositionally biased region" description="Basic and acidic residues" evidence="8">
    <location>
        <begin position="998"/>
        <end position="1013"/>
    </location>
</feature>
<feature type="compositionally biased region" description="Basic and acidic residues" evidence="8">
    <location>
        <begin position="1065"/>
        <end position="1077"/>
    </location>
</feature>
<proteinExistence type="predicted"/>
<dbReference type="InterPro" id="IPR045261">
    <property type="entry name" value="MORC_ATPase"/>
</dbReference>
<feature type="compositionally biased region" description="Polar residues" evidence="8">
    <location>
        <begin position="622"/>
        <end position="634"/>
    </location>
</feature>
<dbReference type="Proteomes" id="UP000694888">
    <property type="component" value="Unplaced"/>
</dbReference>
<dbReference type="InterPro" id="IPR041006">
    <property type="entry name" value="Morc_S5"/>
</dbReference>
<protein>
    <submittedName>
        <fullName evidence="11">MORC family CW-type zinc finger protein 4 isoform X1</fullName>
    </submittedName>
</protein>
<feature type="compositionally biased region" description="Polar residues" evidence="8">
    <location>
        <begin position="797"/>
        <end position="807"/>
    </location>
</feature>
<feature type="coiled-coil region" evidence="7">
    <location>
        <begin position="540"/>
        <end position="581"/>
    </location>
</feature>
<keyword evidence="2" id="KW-0479">Metal-binding</keyword>
<feature type="compositionally biased region" description="Polar residues" evidence="8">
    <location>
        <begin position="1166"/>
        <end position="1184"/>
    </location>
</feature>
<evidence type="ECO:0000256" key="4">
    <source>
        <dbReference type="ARBA" id="ARBA00022833"/>
    </source>
</evidence>
<feature type="compositionally biased region" description="Polar residues" evidence="8">
    <location>
        <begin position="661"/>
        <end position="674"/>
    </location>
</feature>
<dbReference type="PANTHER" id="PTHR23336">
    <property type="entry name" value="ZINC FINGER CW-TYPE COILED-COIL DOMAIN PROTEIN 3"/>
    <property type="match status" value="1"/>
</dbReference>
<dbReference type="InterPro" id="IPR036890">
    <property type="entry name" value="HATPase_C_sf"/>
</dbReference>
<feature type="compositionally biased region" description="Low complexity" evidence="8">
    <location>
        <begin position="721"/>
        <end position="733"/>
    </location>
</feature>
<comment type="subcellular location">
    <subcellularLocation>
        <location evidence="1">Nucleus</location>
    </subcellularLocation>
</comment>
<feature type="domain" description="CW-type" evidence="9">
    <location>
        <begin position="400"/>
        <end position="454"/>
    </location>
</feature>
<gene>
    <name evidence="11" type="primary">LOC101862830</name>
</gene>
<evidence type="ECO:0000256" key="5">
    <source>
        <dbReference type="ARBA" id="ARBA00023054"/>
    </source>
</evidence>
<dbReference type="RefSeq" id="XP_005107760.1">
    <property type="nucleotide sequence ID" value="XM_005107703.3"/>
</dbReference>
<evidence type="ECO:0000313" key="11">
    <source>
        <dbReference type="RefSeq" id="XP_005107760.1"/>
    </source>
</evidence>
<evidence type="ECO:0000256" key="7">
    <source>
        <dbReference type="SAM" id="Coils"/>
    </source>
</evidence>
<feature type="region of interest" description="Disordered" evidence="8">
    <location>
        <begin position="604"/>
        <end position="755"/>
    </location>
</feature>
<evidence type="ECO:0000313" key="10">
    <source>
        <dbReference type="Proteomes" id="UP000694888"/>
    </source>
</evidence>
<keyword evidence="4" id="KW-0862">Zinc</keyword>
<dbReference type="Gene3D" id="3.30.565.10">
    <property type="entry name" value="Histidine kinase-like ATPase, C-terminal domain"/>
    <property type="match status" value="1"/>
</dbReference>
<dbReference type="Gene3D" id="3.30.40.100">
    <property type="match status" value="1"/>
</dbReference>
<feature type="region of interest" description="Disordered" evidence="8">
    <location>
        <begin position="1111"/>
        <end position="1200"/>
    </location>
</feature>
<keyword evidence="3" id="KW-0863">Zinc-finger</keyword>
<keyword evidence="10" id="KW-1185">Reference proteome</keyword>
<feature type="compositionally biased region" description="Polar residues" evidence="8">
    <location>
        <begin position="684"/>
        <end position="708"/>
    </location>
</feature>
<feature type="coiled-coil region" evidence="7">
    <location>
        <begin position="463"/>
        <end position="516"/>
    </location>
</feature>
<accession>A0ABM0K3A1</accession>
<feature type="compositionally biased region" description="Basic and acidic residues" evidence="8">
    <location>
        <begin position="1258"/>
        <end position="1273"/>
    </location>
</feature>
<dbReference type="Pfam" id="PF07496">
    <property type="entry name" value="zf-CW"/>
    <property type="match status" value="1"/>
</dbReference>
<dbReference type="PANTHER" id="PTHR23336:SF76">
    <property type="entry name" value="MORC S5 DOMAIN-CONTAINING PROTEIN"/>
    <property type="match status" value="1"/>
</dbReference>
<name>A0ABM0K3A1_APLCA</name>
<sequence>MATVGGIPLSKVSPAFLHANSTSHTWVFSAFAELIDNAYDPDVSASELLIEKEDIGNVPSLIFLDNGAGMNSEHLLKMLSFGFCEKDVYERTGSHMPIGHYGNGFKSGSMRIGKDALVFTRCRESASVGFLSQTYLAAIRADSVQVPILTYRLPRLERVKSQESRNNLNAILEYSIFNSEADLKTQLRSLEGSKTGTKIYIYNLKKHQDRTYELDFSSDLHDIRCPEAHEVDLTSVYHRPIQMQTSEYKRSLREYCSVLFLKPRMKITIRGMRVKTKMISKSLSHTEIDAYKPTWLSRPVKIIFGFTCEKDKSEDYGMMLYHRNRLIKAFEKVGFQKQANDLGIGVVGVAQVDFLQPIHNKQDFNKDEKFNSVMLNFGNKLNDYWNEKKGGDSNAEPITQRSHPDWLWAQCDMCLKWRRLPDSVDGDSLPDMWYCRLNPDATHNRCDIPEEPEDEDLAVRPSYEKTFKKKQEERKRIKLKEREKEEEIKKRRMMEKERELNKKEAELRAIQNIQARVSGQQVSVAPRDNHRAMESVQKALAESRRREDQQKRLILQMQEQRKQVEEEHHSLQGRLQMMADNMVKGGQQKTAEVMAQMRQLLGSLTSKSEKPAAPKRRAQPLAFNQGSRQMSIKTESGEEISITENTFDDEDEDDSYRPRSNKQFAASISGQKPSVSKPALKGLGTSNGAQQSFQRNHSQRQAGVTSTPPLHKTPENSRKVAAALTPAATLTPGARRRQEQAKVSAGPEPVVLDLTDDSLYEDVQWDVKPNVEDLKSNGSQNQDIKPDRNTLDRAISNKETPNSSGTKKTALVDLKKEVEESPKQAHGQDKVTKSPEPTTKSKDSKETSDTISFGPSEDDPEFKMGAPDSFQGNLEAAMAAIRERMEMEAVNGGKDSTAGTESKADGEVSESKEPEQGGGGGHEDFDDDDIGIGIDSCDEEDSVKDAYAKKDEAGSNSRLSDNKEIAENNTCKTGKETDGGDVVDNKERGTELGVLQDSGKKDGHNVETLKDENGTIATSGGPDEGQNAKVHSSVRADEVGETVNAQPEDQEGKVDRDEALEESSSEEKCCSDDETVKKKSGRNDSLSLMEHDEVTSKATEAYKAILESAMRGADAENETCGEDDAVADDGNSEGRETLDVSMDCGSDVGERGNGDSWDKEPVSGSPAVTNTSVEASDACSSCTPSSGLSRDDSSKSDGQKTCVSIKSNVTSEKQTTCTKCIQTDIDLEAMETSFSLNASVCGSSKSVCDVTVQTQPQDSDRDTGGPDVSERTMPHAQVQTDPAELSCDSEAEELVELRTKLDLKSKMLTDSEGRVEKLCKNVHRLLGYIVTDTDVGSVAGIEQMVEDMIKAQEESSPSF</sequence>
<dbReference type="Pfam" id="PF13589">
    <property type="entry name" value="HATPase_c_3"/>
    <property type="match status" value="1"/>
</dbReference>
<dbReference type="PROSITE" id="PS51050">
    <property type="entry name" value="ZF_CW"/>
    <property type="match status" value="1"/>
</dbReference>
<feature type="compositionally biased region" description="Basic and acidic residues" evidence="8">
    <location>
        <begin position="902"/>
        <end position="915"/>
    </location>
</feature>
<dbReference type="Pfam" id="PF17942">
    <property type="entry name" value="Morc6_S5"/>
    <property type="match status" value="1"/>
</dbReference>